<evidence type="ECO:0000313" key="2">
    <source>
        <dbReference type="EMBL" id="RKH38725.1"/>
    </source>
</evidence>
<proteinExistence type="predicted"/>
<comment type="caution">
    <text evidence="2">The sequence shown here is derived from an EMBL/GenBank/DDBJ whole genome shotgun (WGS) entry which is preliminary data.</text>
</comment>
<dbReference type="Proteomes" id="UP000273405">
    <property type="component" value="Unassembled WGS sequence"/>
</dbReference>
<protein>
    <submittedName>
        <fullName evidence="2">Uncharacterized protein</fullName>
    </submittedName>
</protein>
<evidence type="ECO:0000313" key="3">
    <source>
        <dbReference type="Proteomes" id="UP000273405"/>
    </source>
</evidence>
<dbReference type="OrthoDB" id="5522930at2"/>
<dbReference type="AlphaFoldDB" id="A0A3A8NC00"/>
<accession>A0A3A8NC00</accession>
<gene>
    <name evidence="2" type="ORF">D7X12_25600</name>
</gene>
<feature type="signal peptide" evidence="1">
    <location>
        <begin position="1"/>
        <end position="28"/>
    </location>
</feature>
<evidence type="ECO:0000256" key="1">
    <source>
        <dbReference type="SAM" id="SignalP"/>
    </source>
</evidence>
<dbReference type="RefSeq" id="WP_120627901.1">
    <property type="nucleotide sequence ID" value="NZ_RAWG01000186.1"/>
</dbReference>
<name>A0A3A8NC00_9BACT</name>
<feature type="chain" id="PRO_5017185713" evidence="1">
    <location>
        <begin position="29"/>
        <end position="68"/>
    </location>
</feature>
<keyword evidence="1" id="KW-0732">Signal</keyword>
<sequence length="68" mass="7297">MIRLVRDAGQALLAVVAATALSFSATQAFSTPAPQGPLPYTCDACIQSCIEMNFEWGFCPSKDECSCY</sequence>
<keyword evidence="3" id="KW-1185">Reference proteome</keyword>
<reference evidence="3" key="1">
    <citation type="submission" date="2018-09" db="EMBL/GenBank/DDBJ databases">
        <authorList>
            <person name="Livingstone P.G."/>
            <person name="Whitworth D.E."/>
        </authorList>
    </citation>
    <scope>NUCLEOTIDE SEQUENCE [LARGE SCALE GENOMIC DNA]</scope>
    <source>
        <strain evidence="3">CA040B</strain>
    </source>
</reference>
<dbReference type="EMBL" id="RAWG01000186">
    <property type="protein sequence ID" value="RKH38725.1"/>
    <property type="molecule type" value="Genomic_DNA"/>
</dbReference>
<organism evidence="2 3">
    <name type="scientific">Corallococcus sicarius</name>
    <dbReference type="NCBI Taxonomy" id="2316726"/>
    <lineage>
        <taxon>Bacteria</taxon>
        <taxon>Pseudomonadati</taxon>
        <taxon>Myxococcota</taxon>
        <taxon>Myxococcia</taxon>
        <taxon>Myxococcales</taxon>
        <taxon>Cystobacterineae</taxon>
        <taxon>Myxococcaceae</taxon>
        <taxon>Corallococcus</taxon>
    </lineage>
</organism>